<organism evidence="1 2">
    <name type="scientific">Mariniradius sediminis</name>
    <dbReference type="NCBI Taxonomy" id="2909237"/>
    <lineage>
        <taxon>Bacteria</taxon>
        <taxon>Pseudomonadati</taxon>
        <taxon>Bacteroidota</taxon>
        <taxon>Cytophagia</taxon>
        <taxon>Cytophagales</taxon>
        <taxon>Cyclobacteriaceae</taxon>
        <taxon>Mariniradius</taxon>
    </lineage>
</organism>
<dbReference type="Proteomes" id="UP001201449">
    <property type="component" value="Unassembled WGS sequence"/>
</dbReference>
<comment type="caution">
    <text evidence="1">The sequence shown here is derived from an EMBL/GenBank/DDBJ whole genome shotgun (WGS) entry which is preliminary data.</text>
</comment>
<gene>
    <name evidence="1" type="ORF">L0U89_13045</name>
</gene>
<dbReference type="InterPro" id="IPR045944">
    <property type="entry name" value="DUF6364"/>
</dbReference>
<proteinExistence type="predicted"/>
<keyword evidence="2" id="KW-1185">Reference proteome</keyword>
<sequence>MIPNTTTNMSTVITLTIDPEVAEKAKKYAAEKGNSLSELVEIYFRRLTESENLPKSLSSSKVKKLRGILKGSPDLDYKSILESEIIKKHGA</sequence>
<dbReference type="RefSeq" id="WP_234861924.1">
    <property type="nucleotide sequence ID" value="NZ_JAKEVZ010000009.1"/>
</dbReference>
<protein>
    <submittedName>
        <fullName evidence="1">DUF6364 family protein</fullName>
    </submittedName>
</protein>
<reference evidence="1 2" key="1">
    <citation type="submission" date="2022-01" db="EMBL/GenBank/DDBJ databases">
        <title>Mariniradius saccharolyticus sp. nov., isolated from sediment of a river.</title>
        <authorList>
            <person name="Liu H."/>
        </authorList>
    </citation>
    <scope>NUCLEOTIDE SEQUENCE [LARGE SCALE GENOMIC DNA]</scope>
    <source>
        <strain evidence="1 2">RY-2</strain>
    </source>
</reference>
<dbReference type="Gene3D" id="1.10.1220.10">
    <property type="entry name" value="Met repressor-like"/>
    <property type="match status" value="1"/>
</dbReference>
<accession>A0ABS9BWJ7</accession>
<dbReference type="InterPro" id="IPR013321">
    <property type="entry name" value="Arc_rbn_hlx_hlx"/>
</dbReference>
<evidence type="ECO:0000313" key="2">
    <source>
        <dbReference type="Proteomes" id="UP001201449"/>
    </source>
</evidence>
<dbReference type="Pfam" id="PF19891">
    <property type="entry name" value="DUF6364"/>
    <property type="match status" value="1"/>
</dbReference>
<dbReference type="EMBL" id="JAKEVZ010000009">
    <property type="protein sequence ID" value="MCF1751995.1"/>
    <property type="molecule type" value="Genomic_DNA"/>
</dbReference>
<evidence type="ECO:0000313" key="1">
    <source>
        <dbReference type="EMBL" id="MCF1751995.1"/>
    </source>
</evidence>
<name>A0ABS9BWJ7_9BACT</name>